<name>A0A151X6H3_9HYME</name>
<evidence type="ECO:0000256" key="1">
    <source>
        <dbReference type="PROSITE-ProRule" id="PRU00497"/>
    </source>
</evidence>
<dbReference type="Pfam" id="PF00379">
    <property type="entry name" value="Chitin_bind_4"/>
    <property type="match status" value="2"/>
</dbReference>
<proteinExistence type="predicted"/>
<evidence type="ECO:0000313" key="4">
    <source>
        <dbReference type="Proteomes" id="UP000075809"/>
    </source>
</evidence>
<dbReference type="PANTHER" id="PTHR10380">
    <property type="entry name" value="CUTICLE PROTEIN"/>
    <property type="match status" value="1"/>
</dbReference>
<evidence type="ECO:0000313" key="3">
    <source>
        <dbReference type="EMBL" id="KYQ55919.1"/>
    </source>
</evidence>
<dbReference type="InterPro" id="IPR050468">
    <property type="entry name" value="Cuticle_Struct_Prot"/>
</dbReference>
<dbReference type="EMBL" id="KQ982482">
    <property type="protein sequence ID" value="KYQ55919.1"/>
    <property type="molecule type" value="Genomic_DNA"/>
</dbReference>
<gene>
    <name evidence="3" type="ORF">ALC60_05201</name>
</gene>
<evidence type="ECO:0000256" key="2">
    <source>
        <dbReference type="SAM" id="MobiDB-lite"/>
    </source>
</evidence>
<sequence length="355" mass="39232">MTPFTAPRWHHRVYKEPKRLTKKHKYYHQPICIPCDRDIMYTIKVLVAVVLCTTGTLSAPQRGVPGGSEKDAVITSQQLEVNFDGNYVNNFETSNGISHQESGEPRQVEQETPVVSRGQDAYVAPDGQQVSINWVADENGFQVQGSHIPTAPPIPPEIQRALEWNAAHPEENDGGQRPPGRGIKELTTHRTSQLSGVNDKKSSECNAHRSRKESRGKTSGYTTMNPHLIILLSLAAIISAANEPIAIVRQEQDINPDGSYFLKWESANGITFEEQGVQKNSGQKDKEAEEVRGKASWTAPDGQKINLGWLADENGAIFQGAHLPTPPPPPAIPPAIQRALDWIAAHPYQEDRNKV</sequence>
<feature type="compositionally biased region" description="Basic and acidic residues" evidence="2">
    <location>
        <begin position="198"/>
        <end position="207"/>
    </location>
</feature>
<dbReference type="GO" id="GO:0062129">
    <property type="term" value="C:chitin-based extracellular matrix"/>
    <property type="evidence" value="ECO:0007669"/>
    <property type="project" value="TreeGrafter"/>
</dbReference>
<dbReference type="Proteomes" id="UP000075809">
    <property type="component" value="Unassembled WGS sequence"/>
</dbReference>
<reference evidence="3 4" key="1">
    <citation type="submission" date="2015-09" db="EMBL/GenBank/DDBJ databases">
        <title>Trachymyrmex zeteki WGS genome.</title>
        <authorList>
            <person name="Nygaard S."/>
            <person name="Hu H."/>
            <person name="Boomsma J."/>
            <person name="Zhang G."/>
        </authorList>
    </citation>
    <scope>NUCLEOTIDE SEQUENCE [LARGE SCALE GENOMIC DNA]</scope>
    <source>
        <strain evidence="3">Tzet28-1</strain>
        <tissue evidence="3">Whole body</tissue>
    </source>
</reference>
<dbReference type="PROSITE" id="PS51155">
    <property type="entry name" value="CHIT_BIND_RR_2"/>
    <property type="match status" value="2"/>
</dbReference>
<organism evidence="3 4">
    <name type="scientific">Mycetomoellerius zeteki</name>
    <dbReference type="NCBI Taxonomy" id="64791"/>
    <lineage>
        <taxon>Eukaryota</taxon>
        <taxon>Metazoa</taxon>
        <taxon>Ecdysozoa</taxon>
        <taxon>Arthropoda</taxon>
        <taxon>Hexapoda</taxon>
        <taxon>Insecta</taxon>
        <taxon>Pterygota</taxon>
        <taxon>Neoptera</taxon>
        <taxon>Endopterygota</taxon>
        <taxon>Hymenoptera</taxon>
        <taxon>Apocrita</taxon>
        <taxon>Aculeata</taxon>
        <taxon>Formicoidea</taxon>
        <taxon>Formicidae</taxon>
        <taxon>Myrmicinae</taxon>
        <taxon>Mycetomoellerius</taxon>
    </lineage>
</organism>
<protein>
    <submittedName>
        <fullName evidence="3">Endocuticle structural glycoprotein SgAbd-2</fullName>
    </submittedName>
</protein>
<dbReference type="GO" id="GO:0008010">
    <property type="term" value="F:structural constituent of chitin-based larval cuticle"/>
    <property type="evidence" value="ECO:0007669"/>
    <property type="project" value="TreeGrafter"/>
</dbReference>
<dbReference type="InterPro" id="IPR000618">
    <property type="entry name" value="Insect_cuticle"/>
</dbReference>
<keyword evidence="1" id="KW-0193">Cuticle</keyword>
<keyword evidence="4" id="KW-1185">Reference proteome</keyword>
<dbReference type="PANTHER" id="PTHR10380:SF241">
    <property type="entry name" value="CUTICULAR PROTEIN 47EG-RELATED"/>
    <property type="match status" value="1"/>
</dbReference>
<feature type="region of interest" description="Disordered" evidence="2">
    <location>
        <begin position="277"/>
        <end position="299"/>
    </location>
</feature>
<dbReference type="AlphaFoldDB" id="A0A151X6H3"/>
<dbReference type="STRING" id="64791.A0A151X6H3"/>
<accession>A0A151X6H3</accession>
<feature type="region of interest" description="Disordered" evidence="2">
    <location>
        <begin position="93"/>
        <end position="115"/>
    </location>
</feature>
<feature type="compositionally biased region" description="Basic and acidic residues" evidence="2">
    <location>
        <begin position="282"/>
        <end position="293"/>
    </location>
</feature>
<feature type="region of interest" description="Disordered" evidence="2">
    <location>
        <begin position="169"/>
        <end position="220"/>
    </location>
</feature>